<organism evidence="2 3">
    <name type="scientific">Mycolicibacterium vanbaalenii (strain DSM 7251 / JCM 13017 / BCRC 16820 / KCTC 9966 / NRRL B-24157 / PYR-1)</name>
    <name type="common">Mycobacterium vanbaalenii</name>
    <dbReference type="NCBI Taxonomy" id="350058"/>
    <lineage>
        <taxon>Bacteria</taxon>
        <taxon>Bacillati</taxon>
        <taxon>Actinomycetota</taxon>
        <taxon>Actinomycetes</taxon>
        <taxon>Mycobacteriales</taxon>
        <taxon>Mycobacteriaceae</taxon>
        <taxon>Mycolicibacterium</taxon>
    </lineage>
</organism>
<evidence type="ECO:0000259" key="1">
    <source>
        <dbReference type="Pfam" id="PF12697"/>
    </source>
</evidence>
<dbReference type="STRING" id="350058.Mvan_6013"/>
<feature type="domain" description="AB hydrolase-1" evidence="1">
    <location>
        <begin position="54"/>
        <end position="271"/>
    </location>
</feature>
<keyword evidence="3" id="KW-1185">Reference proteome</keyword>
<dbReference type="InterPro" id="IPR029058">
    <property type="entry name" value="AB_hydrolase_fold"/>
</dbReference>
<reference evidence="2" key="1">
    <citation type="submission" date="2006-12" db="EMBL/GenBank/DDBJ databases">
        <title>Complete sequence of Mycobacterium vanbaalenii PYR-1.</title>
        <authorList>
            <consortium name="US DOE Joint Genome Institute"/>
            <person name="Copeland A."/>
            <person name="Lucas S."/>
            <person name="Lapidus A."/>
            <person name="Barry K."/>
            <person name="Detter J.C."/>
            <person name="Glavina del Rio T."/>
            <person name="Hammon N."/>
            <person name="Israni S."/>
            <person name="Dalin E."/>
            <person name="Tice H."/>
            <person name="Pitluck S."/>
            <person name="Singan V."/>
            <person name="Schmutz J."/>
            <person name="Larimer F."/>
            <person name="Land M."/>
            <person name="Hauser L."/>
            <person name="Kyrpides N."/>
            <person name="Anderson I.J."/>
            <person name="Miller C."/>
            <person name="Richardson P."/>
        </authorList>
    </citation>
    <scope>NUCLEOTIDE SEQUENCE [LARGE SCALE GENOMIC DNA]</scope>
    <source>
        <strain evidence="2">PYR-1</strain>
    </source>
</reference>
<gene>
    <name evidence="2" type="ordered locus">Mvan_6013</name>
</gene>
<dbReference type="RefSeq" id="WP_011783112.1">
    <property type="nucleotide sequence ID" value="NC_008726.1"/>
</dbReference>
<evidence type="ECO:0000313" key="2">
    <source>
        <dbReference type="EMBL" id="ABM16768.1"/>
    </source>
</evidence>
<dbReference type="HOGENOM" id="CLU_952555_0_0_11"/>
<dbReference type="eggNOG" id="ENOG5030PNH">
    <property type="taxonomic scope" value="Bacteria"/>
</dbReference>
<dbReference type="EMBL" id="CP000511">
    <property type="protein sequence ID" value="ABM16768.1"/>
    <property type="molecule type" value="Genomic_DNA"/>
</dbReference>
<sequence length="292" mass="31966">MPAWSTHVHETAGVPGSRVLVAVTDGRERPDGRTFLVVQGFQSWVEAFEMQRFELIAGVLNARLVVVEVPGFGVAGSRLLPRERRALRAGDFGQLAERMFDAARAVLGETAPEQELSLLGYSMGASVATAITKAAAAEGFTVDQLVLVEPVALRRWRITELVARTRREDRWIADYVATNTAVAGAVAPWDQRPGVRPPTRRYADLLTLGAALRHGRLGRDLRHGVRPRGVIVVRGDRSALSEAAYQPMLEALRRRGVAATELIVPGHHAFWHSLVAVDAMAHQLRSALDTPR</sequence>
<dbReference type="InterPro" id="IPR000073">
    <property type="entry name" value="AB_hydrolase_1"/>
</dbReference>
<dbReference type="Pfam" id="PF12697">
    <property type="entry name" value="Abhydrolase_6"/>
    <property type="match status" value="1"/>
</dbReference>
<dbReference type="SUPFAM" id="SSF53474">
    <property type="entry name" value="alpha/beta-Hydrolases"/>
    <property type="match status" value="1"/>
</dbReference>
<dbReference type="Gene3D" id="3.40.50.1820">
    <property type="entry name" value="alpha/beta hydrolase"/>
    <property type="match status" value="1"/>
</dbReference>
<accession>A1THW8</accession>
<dbReference type="KEGG" id="mva:Mvan_6013"/>
<dbReference type="Proteomes" id="UP000009159">
    <property type="component" value="Chromosome"/>
</dbReference>
<evidence type="ECO:0000313" key="3">
    <source>
        <dbReference type="Proteomes" id="UP000009159"/>
    </source>
</evidence>
<proteinExistence type="predicted"/>
<protein>
    <recommendedName>
        <fullName evidence="1">AB hydrolase-1 domain-containing protein</fullName>
    </recommendedName>
</protein>
<name>A1THW8_MYCVP</name>
<dbReference type="AlphaFoldDB" id="A1THW8"/>